<feature type="transmembrane region" description="Helical" evidence="1">
    <location>
        <begin position="48"/>
        <end position="67"/>
    </location>
</feature>
<reference evidence="2 3" key="1">
    <citation type="journal article" name="Sci. Rep.">
        <title>Telomere-to-telomere assembled and centromere annotated genomes of the two main subspecies of the button mushroom Agaricus bisporus reveal especially polymorphic chromosome ends.</title>
        <authorList>
            <person name="Sonnenberg A.S.M."/>
            <person name="Sedaghat-Telgerd N."/>
            <person name="Lavrijssen B."/>
            <person name="Ohm R.A."/>
            <person name="Hendrickx P.M."/>
            <person name="Scholtmeijer K."/>
            <person name="Baars J.J.P."/>
            <person name="van Peer A."/>
        </authorList>
    </citation>
    <scope>NUCLEOTIDE SEQUENCE [LARGE SCALE GENOMIC DNA]</scope>
    <source>
        <strain evidence="2 3">H119_p4</strain>
    </source>
</reference>
<keyword evidence="1" id="KW-0812">Transmembrane</keyword>
<protein>
    <submittedName>
        <fullName evidence="2">Uncharacterized protein</fullName>
    </submittedName>
</protein>
<keyword evidence="1" id="KW-0472">Membrane</keyword>
<dbReference type="Proteomes" id="UP000629468">
    <property type="component" value="Unassembled WGS sequence"/>
</dbReference>
<accession>A0A8H7C7E8</accession>
<evidence type="ECO:0000313" key="3">
    <source>
        <dbReference type="Proteomes" id="UP000629468"/>
    </source>
</evidence>
<dbReference type="EMBL" id="JABXXO010000011">
    <property type="protein sequence ID" value="KAF7764029.1"/>
    <property type="molecule type" value="Genomic_DNA"/>
</dbReference>
<name>A0A8H7C7E8_AGABI</name>
<dbReference type="AlphaFoldDB" id="A0A8H7C7E8"/>
<keyword evidence="1" id="KW-1133">Transmembrane helix</keyword>
<proteinExistence type="predicted"/>
<organism evidence="2 3">
    <name type="scientific">Agaricus bisporus var. burnettii</name>
    <dbReference type="NCBI Taxonomy" id="192524"/>
    <lineage>
        <taxon>Eukaryota</taxon>
        <taxon>Fungi</taxon>
        <taxon>Dikarya</taxon>
        <taxon>Basidiomycota</taxon>
        <taxon>Agaricomycotina</taxon>
        <taxon>Agaricomycetes</taxon>
        <taxon>Agaricomycetidae</taxon>
        <taxon>Agaricales</taxon>
        <taxon>Agaricineae</taxon>
        <taxon>Agaricaceae</taxon>
        <taxon>Agaricus</taxon>
    </lineage>
</organism>
<sequence length="83" mass="9462">MGVPIGPSDWRFGFRPLQEDTSWVSQTNERDAKIILYIHEHGAVCSKMLGLLLPTTTLLILMAGTIYRSQGVYQRIRGRLCKR</sequence>
<evidence type="ECO:0000313" key="2">
    <source>
        <dbReference type="EMBL" id="KAF7764029.1"/>
    </source>
</evidence>
<evidence type="ECO:0000256" key="1">
    <source>
        <dbReference type="SAM" id="Phobius"/>
    </source>
</evidence>
<gene>
    <name evidence="2" type="ORF">Agabi119p4_8566</name>
</gene>
<comment type="caution">
    <text evidence="2">The sequence shown here is derived from an EMBL/GenBank/DDBJ whole genome shotgun (WGS) entry which is preliminary data.</text>
</comment>